<feature type="compositionally biased region" description="Basic residues" evidence="1">
    <location>
        <begin position="207"/>
        <end position="216"/>
    </location>
</feature>
<feature type="compositionally biased region" description="Polar residues" evidence="1">
    <location>
        <begin position="301"/>
        <end position="310"/>
    </location>
</feature>
<feature type="region of interest" description="Disordered" evidence="1">
    <location>
        <begin position="248"/>
        <end position="284"/>
    </location>
</feature>
<feature type="compositionally biased region" description="Basic and acidic residues" evidence="1">
    <location>
        <begin position="412"/>
        <end position="426"/>
    </location>
</feature>
<feature type="compositionally biased region" description="Low complexity" evidence="1">
    <location>
        <begin position="346"/>
        <end position="361"/>
    </location>
</feature>
<comment type="caution">
    <text evidence="2">The sequence shown here is derived from an EMBL/GenBank/DDBJ whole genome shotgun (WGS) entry which is preliminary data.</text>
</comment>
<reference evidence="2" key="1">
    <citation type="journal article" date="2021" name="Nat. Commun.">
        <title>Genetic determinants of endophytism in the Arabidopsis root mycobiome.</title>
        <authorList>
            <person name="Mesny F."/>
            <person name="Miyauchi S."/>
            <person name="Thiergart T."/>
            <person name="Pickel B."/>
            <person name="Atanasova L."/>
            <person name="Karlsson M."/>
            <person name="Huettel B."/>
            <person name="Barry K.W."/>
            <person name="Haridas S."/>
            <person name="Chen C."/>
            <person name="Bauer D."/>
            <person name="Andreopoulos W."/>
            <person name="Pangilinan J."/>
            <person name="LaButti K."/>
            <person name="Riley R."/>
            <person name="Lipzen A."/>
            <person name="Clum A."/>
            <person name="Drula E."/>
            <person name="Henrissat B."/>
            <person name="Kohler A."/>
            <person name="Grigoriev I.V."/>
            <person name="Martin F.M."/>
            <person name="Hacquard S."/>
        </authorList>
    </citation>
    <scope>NUCLEOTIDE SEQUENCE</scope>
    <source>
        <strain evidence="2">MPI-SDFR-AT-0120</strain>
    </source>
</reference>
<feature type="region of interest" description="Disordered" evidence="1">
    <location>
        <begin position="205"/>
        <end position="234"/>
    </location>
</feature>
<name>A0A8K0QS83_9PLEO</name>
<gene>
    <name evidence="2" type="ORF">FB567DRAFT_555146</name>
</gene>
<evidence type="ECO:0000313" key="3">
    <source>
        <dbReference type="Proteomes" id="UP000813461"/>
    </source>
</evidence>
<keyword evidence="3" id="KW-1185">Reference proteome</keyword>
<feature type="region of interest" description="Disordered" evidence="1">
    <location>
        <begin position="299"/>
        <end position="372"/>
    </location>
</feature>
<dbReference type="OrthoDB" id="10453517at2759"/>
<feature type="compositionally biased region" description="Pro residues" evidence="1">
    <location>
        <begin position="262"/>
        <end position="271"/>
    </location>
</feature>
<proteinExistence type="predicted"/>
<sequence>MANSGQSSIIGDDNVSTGITTPDQDEPQGRSTVRIVWDTISSLGRRTRVDSHGSDDGTQPYQELGSLRDVVGHAQQEENYFSGSQESLEGNAPSRIIDRTCDVNNNSRQLNRDRPSSSRRIQNQVADAANLGPNRHNEIVVGSPPSYGIYDYQDDTYIQAHNTLPPPSPAPAPEPASTLFHDLQNFTFNPRPTITIPASLHMTPIVRRPRRSRPRIRVQPNASPNLGPGPHLSNTLYACRQPGLTITSTAPFHPHANNISPPVSPKSPPALRPANASPYPSCPPTPRLAPIEAWLAGLESPGSTTASGRQILSGAGTDEDGGSEKGDEEGEGEGMVFRMSPAPARDSGALADSSSLSNANGRQGYSSRPARELRSDLALNTICRRRSVHLESNEGLGAREIEIERGLRQQRRVERDHKRERGREHVVAASAPTKMG</sequence>
<dbReference type="AlphaFoldDB" id="A0A8K0QS83"/>
<feature type="compositionally biased region" description="Polar residues" evidence="1">
    <location>
        <begin position="1"/>
        <end position="22"/>
    </location>
</feature>
<evidence type="ECO:0000313" key="2">
    <source>
        <dbReference type="EMBL" id="KAH7069324.1"/>
    </source>
</evidence>
<protein>
    <submittedName>
        <fullName evidence="2">Uncharacterized protein</fullName>
    </submittedName>
</protein>
<feature type="compositionally biased region" description="Acidic residues" evidence="1">
    <location>
        <begin position="317"/>
        <end position="332"/>
    </location>
</feature>
<organism evidence="2 3">
    <name type="scientific">Paraphoma chrysanthemicola</name>
    <dbReference type="NCBI Taxonomy" id="798071"/>
    <lineage>
        <taxon>Eukaryota</taxon>
        <taxon>Fungi</taxon>
        <taxon>Dikarya</taxon>
        <taxon>Ascomycota</taxon>
        <taxon>Pezizomycotina</taxon>
        <taxon>Dothideomycetes</taxon>
        <taxon>Pleosporomycetidae</taxon>
        <taxon>Pleosporales</taxon>
        <taxon>Pleosporineae</taxon>
        <taxon>Phaeosphaeriaceae</taxon>
        <taxon>Paraphoma</taxon>
    </lineage>
</organism>
<accession>A0A8K0QS83</accession>
<feature type="region of interest" description="Disordered" evidence="1">
    <location>
        <begin position="412"/>
        <end position="436"/>
    </location>
</feature>
<evidence type="ECO:0000256" key="1">
    <source>
        <dbReference type="SAM" id="MobiDB-lite"/>
    </source>
</evidence>
<dbReference type="Proteomes" id="UP000813461">
    <property type="component" value="Unassembled WGS sequence"/>
</dbReference>
<dbReference type="EMBL" id="JAGMVJ010000030">
    <property type="protein sequence ID" value="KAH7069324.1"/>
    <property type="molecule type" value="Genomic_DNA"/>
</dbReference>
<feature type="region of interest" description="Disordered" evidence="1">
    <location>
        <begin position="1"/>
        <end position="64"/>
    </location>
</feature>